<protein>
    <submittedName>
        <fullName evidence="3">Fimbrial protein</fullName>
    </submittedName>
</protein>
<keyword evidence="1" id="KW-0732">Signal</keyword>
<dbReference type="PANTHER" id="PTHR33420:SF10">
    <property type="entry name" value="FIMBRIAE MAJOR SUBUNIT"/>
    <property type="match status" value="1"/>
</dbReference>
<comment type="caution">
    <text evidence="3">The sequence shown here is derived from an EMBL/GenBank/DDBJ whole genome shotgun (WGS) entry which is preliminary data.</text>
</comment>
<organism evidence="3 4">
    <name type="scientific">Providencia huaxiensis</name>
    <dbReference type="NCBI Taxonomy" id="2027290"/>
    <lineage>
        <taxon>Bacteria</taxon>
        <taxon>Pseudomonadati</taxon>
        <taxon>Pseudomonadota</taxon>
        <taxon>Gammaproteobacteria</taxon>
        <taxon>Enterobacterales</taxon>
        <taxon>Morganellaceae</taxon>
        <taxon>Providencia</taxon>
    </lineage>
</organism>
<dbReference type="GO" id="GO:0043709">
    <property type="term" value="P:cell adhesion involved in single-species biofilm formation"/>
    <property type="evidence" value="ECO:0007669"/>
    <property type="project" value="TreeGrafter"/>
</dbReference>
<feature type="chain" id="PRO_5034151399" evidence="1">
    <location>
        <begin position="24"/>
        <end position="360"/>
    </location>
</feature>
<dbReference type="PANTHER" id="PTHR33420">
    <property type="entry name" value="FIMBRIAL SUBUNIT ELFA-RELATED"/>
    <property type="match status" value="1"/>
</dbReference>
<dbReference type="Gene3D" id="2.60.40.1090">
    <property type="entry name" value="Fimbrial-type adhesion domain"/>
    <property type="match status" value="1"/>
</dbReference>
<dbReference type="Proteomes" id="UP000674270">
    <property type="component" value="Unassembled WGS sequence"/>
</dbReference>
<feature type="domain" description="Fimbrial-type adhesion" evidence="2">
    <location>
        <begin position="204"/>
        <end position="359"/>
    </location>
</feature>
<gene>
    <name evidence="3" type="ORF">J7T18_00995</name>
</gene>
<dbReference type="InterPro" id="IPR008966">
    <property type="entry name" value="Adhesion_dom_sf"/>
</dbReference>
<dbReference type="InterPro" id="IPR050263">
    <property type="entry name" value="Bact_Fimbrial_Adh_Pro"/>
</dbReference>
<evidence type="ECO:0000313" key="3">
    <source>
        <dbReference type="EMBL" id="MBQ0266876.1"/>
    </source>
</evidence>
<evidence type="ECO:0000313" key="4">
    <source>
        <dbReference type="Proteomes" id="UP000674270"/>
    </source>
</evidence>
<dbReference type="SUPFAM" id="SSF49401">
    <property type="entry name" value="Bacterial adhesins"/>
    <property type="match status" value="1"/>
</dbReference>
<feature type="signal peptide" evidence="1">
    <location>
        <begin position="1"/>
        <end position="23"/>
    </location>
</feature>
<dbReference type="Pfam" id="PF00419">
    <property type="entry name" value="Fimbrial"/>
    <property type="match status" value="1"/>
</dbReference>
<dbReference type="InterPro" id="IPR000259">
    <property type="entry name" value="Adhesion_dom_fimbrial"/>
</dbReference>
<dbReference type="InterPro" id="IPR036937">
    <property type="entry name" value="Adhesion_dom_fimbrial_sf"/>
</dbReference>
<dbReference type="EMBL" id="JAGKLY010000001">
    <property type="protein sequence ID" value="MBQ0266876.1"/>
    <property type="molecule type" value="Genomic_DNA"/>
</dbReference>
<reference evidence="3" key="1">
    <citation type="submission" date="2021-03" db="EMBL/GenBank/DDBJ databases">
        <authorList>
            <person name="Stanton E."/>
        </authorList>
    </citation>
    <scope>NUCLEOTIDE SEQUENCE</scope>
    <source>
        <strain evidence="3">2020EL-00113</strain>
    </source>
</reference>
<accession>A0A8I2AM34</accession>
<name>A0A8I2AM34_9GAMM</name>
<evidence type="ECO:0000256" key="1">
    <source>
        <dbReference type="SAM" id="SignalP"/>
    </source>
</evidence>
<dbReference type="AlphaFoldDB" id="A0A8I2AM34"/>
<evidence type="ECO:0000259" key="2">
    <source>
        <dbReference type="Pfam" id="PF00419"/>
    </source>
</evidence>
<dbReference type="GO" id="GO:0009289">
    <property type="term" value="C:pilus"/>
    <property type="evidence" value="ECO:0007669"/>
    <property type="project" value="InterPro"/>
</dbReference>
<proteinExistence type="predicted"/>
<sequence length="360" mass="38211">MMKKITLALMLSSILAYSQYSSAHCRQTSTVTAPALTFDLSTELTSTSTQVSKNSRTIYPGTFTCTARGILFPNSIGIASPFQGRTATIGFNGGKQFVSITVTALEKDRVIGLTEGVHQGSELDTNFTVQFNLLATKPGTNYVEVSGSTATVTPIVLASDASSLGILQWLLDIVVKLVTFLLTLQWPTSADDIYLQPITLTYNPILTTCNFVNQGLVVSLPPVSINAVKTVTRAGYTPFTLNFTCQDFLAGGNASRDVSIFLSSSNLLSNDKATLNNTISQGAKGVGFRLVSASNLNTPLVLSDSVAAKNGATNIFSVLKGNPISPSFSVNLGAYYHAYNTNSVTQGQVSSTATVVMSYN</sequence>